<evidence type="ECO:0000259" key="1">
    <source>
        <dbReference type="Pfam" id="PF05585"/>
    </source>
</evidence>
<sequence>MFTDPLMAPETESSLLVSGEQILMQTALVDTLNLNTSKKQSTTLLLDCGSPRTYITEDLVNKLQLVSNNTEILTVFTFGSTKPKEFKTPVVEFGLKLKNGHTMNIQANVVPKITGMIQRASINSKQFEPFLKDHQLADTLPSELEVSTVELLIRNDYYSELILPERKSIYNFHQVQSFNGGPTK</sequence>
<reference evidence="2" key="1">
    <citation type="journal article" date="2023" name="G3 (Bethesda)">
        <title>Whole genome assembly and annotation of the endangered Caribbean coral Acropora cervicornis.</title>
        <authorList>
            <person name="Selwyn J.D."/>
            <person name="Vollmer S.V."/>
        </authorList>
    </citation>
    <scope>NUCLEOTIDE SEQUENCE</scope>
    <source>
        <strain evidence="2">K2</strain>
    </source>
</reference>
<comment type="caution">
    <text evidence="2">The sequence shown here is derived from an EMBL/GenBank/DDBJ whole genome shotgun (WGS) entry which is preliminary data.</text>
</comment>
<name>A0AAD9QZI7_ACRCE</name>
<dbReference type="Gene3D" id="2.40.70.10">
    <property type="entry name" value="Acid Proteases"/>
    <property type="match status" value="1"/>
</dbReference>
<reference evidence="2" key="2">
    <citation type="journal article" date="2023" name="Science">
        <title>Genomic signatures of disease resistance in endangered staghorn corals.</title>
        <authorList>
            <person name="Vollmer S.V."/>
            <person name="Selwyn J.D."/>
            <person name="Despard B.A."/>
            <person name="Roesel C.L."/>
        </authorList>
    </citation>
    <scope>NUCLEOTIDE SEQUENCE</scope>
    <source>
        <strain evidence="2">K2</strain>
    </source>
</reference>
<organism evidence="2 3">
    <name type="scientific">Acropora cervicornis</name>
    <name type="common">Staghorn coral</name>
    <dbReference type="NCBI Taxonomy" id="6130"/>
    <lineage>
        <taxon>Eukaryota</taxon>
        <taxon>Metazoa</taxon>
        <taxon>Cnidaria</taxon>
        <taxon>Anthozoa</taxon>
        <taxon>Hexacorallia</taxon>
        <taxon>Scleractinia</taxon>
        <taxon>Astrocoeniina</taxon>
        <taxon>Acroporidae</taxon>
        <taxon>Acropora</taxon>
    </lineage>
</organism>
<protein>
    <recommendedName>
        <fullName evidence="1">DUF1758 domain-containing protein</fullName>
    </recommendedName>
</protein>
<proteinExistence type="predicted"/>
<accession>A0AAD9QZI7</accession>
<feature type="domain" description="DUF1758" evidence="1">
    <location>
        <begin position="41"/>
        <end position="162"/>
    </location>
</feature>
<evidence type="ECO:0000313" key="2">
    <source>
        <dbReference type="EMBL" id="KAK2570285.1"/>
    </source>
</evidence>
<keyword evidence="3" id="KW-1185">Reference proteome</keyword>
<dbReference type="InterPro" id="IPR008737">
    <property type="entry name" value="DUF1758"/>
</dbReference>
<dbReference type="EMBL" id="JARQWQ010000008">
    <property type="protein sequence ID" value="KAK2570285.1"/>
    <property type="molecule type" value="Genomic_DNA"/>
</dbReference>
<dbReference type="Pfam" id="PF05585">
    <property type="entry name" value="DUF1758"/>
    <property type="match status" value="1"/>
</dbReference>
<dbReference type="InterPro" id="IPR021109">
    <property type="entry name" value="Peptidase_aspartic_dom_sf"/>
</dbReference>
<gene>
    <name evidence="2" type="ORF">P5673_005072</name>
</gene>
<dbReference type="Proteomes" id="UP001249851">
    <property type="component" value="Unassembled WGS sequence"/>
</dbReference>
<dbReference type="AlphaFoldDB" id="A0AAD9QZI7"/>
<evidence type="ECO:0000313" key="3">
    <source>
        <dbReference type="Proteomes" id="UP001249851"/>
    </source>
</evidence>